<keyword evidence="4" id="KW-0028">Amino-acid biosynthesis</keyword>
<evidence type="ECO:0000256" key="1">
    <source>
        <dbReference type="ARBA" id="ARBA00004741"/>
    </source>
</evidence>
<dbReference type="Gene3D" id="3.40.190.10">
    <property type="entry name" value="Periplasmic binding protein-like II"/>
    <property type="match status" value="2"/>
</dbReference>
<dbReference type="GO" id="GO:0009094">
    <property type="term" value="P:L-phenylalanine biosynthetic process"/>
    <property type="evidence" value="ECO:0007669"/>
    <property type="project" value="UniProtKB-UniPathway"/>
</dbReference>
<evidence type="ECO:0000256" key="9">
    <source>
        <dbReference type="PIRSR" id="PIRSR001500-2"/>
    </source>
</evidence>
<reference evidence="13" key="1">
    <citation type="submission" date="2016-11" db="EMBL/GenBank/DDBJ databases">
        <authorList>
            <person name="Varghese N."/>
            <person name="Submissions S."/>
        </authorList>
    </citation>
    <scope>NUCLEOTIDE SEQUENCE [LARGE SCALE GENOMIC DNA]</scope>
    <source>
        <strain evidence="13">DSM 19514</strain>
    </source>
</reference>
<evidence type="ECO:0000256" key="4">
    <source>
        <dbReference type="ARBA" id="ARBA00022605"/>
    </source>
</evidence>
<keyword evidence="5" id="KW-0057">Aromatic amino acid biosynthesis</keyword>
<feature type="domain" description="ACT" evidence="11">
    <location>
        <begin position="196"/>
        <end position="274"/>
    </location>
</feature>
<dbReference type="UniPathway" id="UPA00121">
    <property type="reaction ID" value="UER00345"/>
</dbReference>
<dbReference type="InterPro" id="IPR045865">
    <property type="entry name" value="ACT-like_dom_sf"/>
</dbReference>
<sequence>MKDDTLICFLGPLGTSDHRAIELFSDIGVYVPLPMASISEIVQTVNYTPGCLGVVPLENSTDGELTTISDKLIFEATDIRIQQECVLAEVICAYGLADLSVATTVISHPQILDLCSRFIKERGLSTRHATSTTEACRLVAREKDVTLIALAPPAVGQKMGLSAFDDTVLDVPEIRTRYVLIGQGVAPATGFDKSVFVVTPAFDAAGALSDVLSSFTKFSVNMLSILSRPLQTKIGLHSFYITCEGHVNDTPILYAVESLLERGHSVKHLGSFPRWKGAEVTAPFANLPLGSIDPEDLNTKSVRELLGV</sequence>
<evidence type="ECO:0000313" key="12">
    <source>
        <dbReference type="EMBL" id="SHE98304.1"/>
    </source>
</evidence>
<accession>A0A1M4XXI4</accession>
<dbReference type="PROSITE" id="PS51671">
    <property type="entry name" value="ACT"/>
    <property type="match status" value="1"/>
</dbReference>
<dbReference type="PANTHER" id="PTHR21022:SF19">
    <property type="entry name" value="PREPHENATE DEHYDRATASE-RELATED"/>
    <property type="match status" value="1"/>
</dbReference>
<dbReference type="STRING" id="1121881.SAMN02745225_02176"/>
<dbReference type="GO" id="GO:0004664">
    <property type="term" value="F:prephenate dehydratase activity"/>
    <property type="evidence" value="ECO:0007669"/>
    <property type="project" value="UniProtKB-EC"/>
</dbReference>
<protein>
    <recommendedName>
        <fullName evidence="3">Prephenate dehydratase</fullName>
        <ecNumber evidence="2">4.2.1.51</ecNumber>
    </recommendedName>
</protein>
<dbReference type="SUPFAM" id="SSF53850">
    <property type="entry name" value="Periplasmic binding protein-like II"/>
    <property type="match status" value="1"/>
</dbReference>
<evidence type="ECO:0000256" key="6">
    <source>
        <dbReference type="ARBA" id="ARBA00023222"/>
    </source>
</evidence>
<evidence type="ECO:0000313" key="13">
    <source>
        <dbReference type="Proteomes" id="UP000184295"/>
    </source>
</evidence>
<dbReference type="GO" id="GO:0005737">
    <property type="term" value="C:cytoplasm"/>
    <property type="evidence" value="ECO:0007669"/>
    <property type="project" value="TreeGrafter"/>
</dbReference>
<dbReference type="AlphaFoldDB" id="A0A1M4XXI4"/>
<keyword evidence="13" id="KW-1185">Reference proteome</keyword>
<dbReference type="EMBL" id="FQUL01000048">
    <property type="protein sequence ID" value="SHE98304.1"/>
    <property type="molecule type" value="Genomic_DNA"/>
</dbReference>
<proteinExistence type="predicted"/>
<dbReference type="InterPro" id="IPR008242">
    <property type="entry name" value="Chor_mutase/pphenate_deHydtase"/>
</dbReference>
<dbReference type="Pfam" id="PF00800">
    <property type="entry name" value="PDT"/>
    <property type="match status" value="1"/>
</dbReference>
<feature type="domain" description="Prephenate dehydratase" evidence="10">
    <location>
        <begin position="6"/>
        <end position="183"/>
    </location>
</feature>
<feature type="site" description="Essential for prephenate dehydratase activity" evidence="9">
    <location>
        <position position="176"/>
    </location>
</feature>
<comment type="pathway">
    <text evidence="1">Amino-acid biosynthesis; L-phenylalanine biosynthesis; phenylpyruvate from prephenate: step 1/1.</text>
</comment>
<evidence type="ECO:0000256" key="7">
    <source>
        <dbReference type="ARBA" id="ARBA00023239"/>
    </source>
</evidence>
<dbReference type="Proteomes" id="UP000184295">
    <property type="component" value="Unassembled WGS sequence"/>
</dbReference>
<evidence type="ECO:0000259" key="10">
    <source>
        <dbReference type="PROSITE" id="PS51171"/>
    </source>
</evidence>
<dbReference type="Gene3D" id="3.30.70.260">
    <property type="match status" value="1"/>
</dbReference>
<evidence type="ECO:0000256" key="5">
    <source>
        <dbReference type="ARBA" id="ARBA00023141"/>
    </source>
</evidence>
<dbReference type="InterPro" id="IPR002912">
    <property type="entry name" value="ACT_dom"/>
</dbReference>
<evidence type="ECO:0000259" key="11">
    <source>
        <dbReference type="PROSITE" id="PS51671"/>
    </source>
</evidence>
<gene>
    <name evidence="12" type="ORF">SAMN02745225_02176</name>
</gene>
<dbReference type="PANTHER" id="PTHR21022">
    <property type="entry name" value="PREPHENATE DEHYDRATASE P PROTEIN"/>
    <property type="match status" value="1"/>
</dbReference>
<dbReference type="CDD" id="cd04905">
    <property type="entry name" value="ACT_CM-PDT"/>
    <property type="match status" value="1"/>
</dbReference>
<dbReference type="PIRSF" id="PIRSF001500">
    <property type="entry name" value="Chor_mut_pdt_Ppr"/>
    <property type="match status" value="1"/>
</dbReference>
<dbReference type="SUPFAM" id="SSF55021">
    <property type="entry name" value="ACT-like"/>
    <property type="match status" value="1"/>
</dbReference>
<evidence type="ECO:0000256" key="2">
    <source>
        <dbReference type="ARBA" id="ARBA00013147"/>
    </source>
</evidence>
<evidence type="ECO:0000256" key="3">
    <source>
        <dbReference type="ARBA" id="ARBA00021872"/>
    </source>
</evidence>
<dbReference type="InterPro" id="IPR001086">
    <property type="entry name" value="Preph_deHydtase"/>
</dbReference>
<comment type="catalytic activity">
    <reaction evidence="8">
        <text>prephenate + H(+) = 3-phenylpyruvate + CO2 + H2O</text>
        <dbReference type="Rhea" id="RHEA:21648"/>
        <dbReference type="ChEBI" id="CHEBI:15377"/>
        <dbReference type="ChEBI" id="CHEBI:15378"/>
        <dbReference type="ChEBI" id="CHEBI:16526"/>
        <dbReference type="ChEBI" id="CHEBI:18005"/>
        <dbReference type="ChEBI" id="CHEBI:29934"/>
        <dbReference type="EC" id="4.2.1.51"/>
    </reaction>
</comment>
<name>A0A1M4XXI4_9ACTN</name>
<dbReference type="PROSITE" id="PS51171">
    <property type="entry name" value="PREPHENATE_DEHYDR_3"/>
    <property type="match status" value="1"/>
</dbReference>
<evidence type="ECO:0000256" key="8">
    <source>
        <dbReference type="ARBA" id="ARBA00047848"/>
    </source>
</evidence>
<dbReference type="EC" id="4.2.1.51" evidence="2"/>
<keyword evidence="7" id="KW-0456">Lyase</keyword>
<keyword evidence="6" id="KW-0584">Phenylalanine biosynthesis</keyword>
<organism evidence="12 13">
    <name type="scientific">Ferrithrix thermotolerans DSM 19514</name>
    <dbReference type="NCBI Taxonomy" id="1121881"/>
    <lineage>
        <taxon>Bacteria</taxon>
        <taxon>Bacillati</taxon>
        <taxon>Actinomycetota</taxon>
        <taxon>Acidimicrobiia</taxon>
        <taxon>Acidimicrobiales</taxon>
        <taxon>Acidimicrobiaceae</taxon>
        <taxon>Ferrithrix</taxon>
    </lineage>
</organism>